<keyword evidence="2" id="KW-0813">Transport</keyword>
<feature type="transmembrane region" description="Helical" evidence="7">
    <location>
        <begin position="377"/>
        <end position="398"/>
    </location>
</feature>
<comment type="caution">
    <text evidence="8">The sequence shown here is derived from an EMBL/GenBank/DDBJ whole genome shotgun (WGS) entry which is preliminary data.</text>
</comment>
<feature type="transmembrane region" description="Helical" evidence="7">
    <location>
        <begin position="168"/>
        <end position="186"/>
    </location>
</feature>
<dbReference type="PANTHER" id="PTHR43266">
    <property type="entry name" value="MACROLIDE-EFFLUX PROTEIN"/>
    <property type="match status" value="1"/>
</dbReference>
<protein>
    <submittedName>
        <fullName evidence="8">MFS transporter</fullName>
    </submittedName>
</protein>
<dbReference type="GO" id="GO:0005886">
    <property type="term" value="C:plasma membrane"/>
    <property type="evidence" value="ECO:0007669"/>
    <property type="project" value="UniProtKB-SubCell"/>
</dbReference>
<name>A0A2B2G3E4_BACCE</name>
<feature type="transmembrane region" description="Helical" evidence="7">
    <location>
        <begin position="347"/>
        <end position="371"/>
    </location>
</feature>
<sequence>MNIKVLKNRNIIFYVLGAGASSLGDVVSGLAFLFLAYDLTGSSIHTTGIAISQAIPYLLFGLVGGVFADWVNKKSLLIRIDLVRVPIIFSIVLSYQFGLLNYWYLIVVSFLIQTLGCFFNPAHRAILPIITKEEERTTTNSLLDTVTRGVQVLSPIVVVGFIHTVGEIHFFTLDAITYIISAFFISKIQIKEDNKSLTNNKKISHIFHSLKEFGMWLKSEVSIKMLFIVTFVMVFFNTWVWQVGLLLQIIETTPNGEGWYSILLGWYGVAVVITNILIPFLWKELTIKIYFLGSIIWGIGIVILGFSYHLPSYFLGVFITAIGVPIASLSRVYLLQKLLPNDKLGRGFSFNAVLLYFSNVVSLGVFGFLSSFISIEVLFKVCGGSMLLFTALYFFSFLRKDPGVSPYRRLNS</sequence>
<evidence type="ECO:0000256" key="7">
    <source>
        <dbReference type="SAM" id="Phobius"/>
    </source>
</evidence>
<evidence type="ECO:0000256" key="1">
    <source>
        <dbReference type="ARBA" id="ARBA00004651"/>
    </source>
</evidence>
<evidence type="ECO:0000256" key="2">
    <source>
        <dbReference type="ARBA" id="ARBA00022448"/>
    </source>
</evidence>
<dbReference type="AlphaFoldDB" id="A0A2B2G3E4"/>
<keyword evidence="6 7" id="KW-0472">Membrane</keyword>
<gene>
    <name evidence="8" type="ORF">CN491_17635</name>
</gene>
<proteinExistence type="predicted"/>
<feature type="transmembrane region" description="Helical" evidence="7">
    <location>
        <begin position="49"/>
        <end position="69"/>
    </location>
</feature>
<keyword evidence="3" id="KW-1003">Cell membrane</keyword>
<accession>A0A2B2G3E4</accession>
<dbReference type="Proteomes" id="UP000220900">
    <property type="component" value="Unassembled WGS sequence"/>
</dbReference>
<evidence type="ECO:0000256" key="6">
    <source>
        <dbReference type="ARBA" id="ARBA00023136"/>
    </source>
</evidence>
<dbReference type="RefSeq" id="WP_098268645.1">
    <property type="nucleotide sequence ID" value="NZ_NTZF01000019.1"/>
</dbReference>
<keyword evidence="4 7" id="KW-0812">Transmembrane</keyword>
<dbReference type="Gene3D" id="1.20.1250.20">
    <property type="entry name" value="MFS general substrate transporter like domains"/>
    <property type="match status" value="1"/>
</dbReference>
<keyword evidence="5 7" id="KW-1133">Transmembrane helix</keyword>
<dbReference type="SUPFAM" id="SSF103473">
    <property type="entry name" value="MFS general substrate transporter"/>
    <property type="match status" value="1"/>
</dbReference>
<feature type="transmembrane region" description="Helical" evidence="7">
    <location>
        <begin position="12"/>
        <end position="37"/>
    </location>
</feature>
<evidence type="ECO:0000256" key="4">
    <source>
        <dbReference type="ARBA" id="ARBA00022692"/>
    </source>
</evidence>
<evidence type="ECO:0000313" key="9">
    <source>
        <dbReference type="Proteomes" id="UP000220900"/>
    </source>
</evidence>
<feature type="transmembrane region" description="Helical" evidence="7">
    <location>
        <begin position="259"/>
        <end position="282"/>
    </location>
</feature>
<dbReference type="CDD" id="cd06173">
    <property type="entry name" value="MFS_MefA_like"/>
    <property type="match status" value="1"/>
</dbReference>
<dbReference type="InterPro" id="IPR010290">
    <property type="entry name" value="TM_effector"/>
</dbReference>
<organism evidence="8 9">
    <name type="scientific">Bacillus cereus</name>
    <dbReference type="NCBI Taxonomy" id="1396"/>
    <lineage>
        <taxon>Bacteria</taxon>
        <taxon>Bacillati</taxon>
        <taxon>Bacillota</taxon>
        <taxon>Bacilli</taxon>
        <taxon>Bacillales</taxon>
        <taxon>Bacillaceae</taxon>
        <taxon>Bacillus</taxon>
        <taxon>Bacillus cereus group</taxon>
    </lineage>
</organism>
<feature type="transmembrane region" description="Helical" evidence="7">
    <location>
        <begin position="289"/>
        <end position="308"/>
    </location>
</feature>
<feature type="transmembrane region" description="Helical" evidence="7">
    <location>
        <begin position="225"/>
        <end position="247"/>
    </location>
</feature>
<dbReference type="Pfam" id="PF05977">
    <property type="entry name" value="MFS_3"/>
    <property type="match status" value="1"/>
</dbReference>
<dbReference type="PANTHER" id="PTHR43266:SF2">
    <property type="entry name" value="MAJOR FACILITATOR SUPERFAMILY (MFS) PROFILE DOMAIN-CONTAINING PROTEIN"/>
    <property type="match status" value="1"/>
</dbReference>
<comment type="subcellular location">
    <subcellularLocation>
        <location evidence="1">Cell membrane</location>
        <topology evidence="1">Multi-pass membrane protein</topology>
    </subcellularLocation>
</comment>
<dbReference type="EMBL" id="NTZF01000019">
    <property type="protein sequence ID" value="PES94200.1"/>
    <property type="molecule type" value="Genomic_DNA"/>
</dbReference>
<dbReference type="InterPro" id="IPR036259">
    <property type="entry name" value="MFS_trans_sf"/>
</dbReference>
<feature type="transmembrane region" description="Helical" evidence="7">
    <location>
        <begin position="102"/>
        <end position="121"/>
    </location>
</feature>
<evidence type="ECO:0000256" key="5">
    <source>
        <dbReference type="ARBA" id="ARBA00022989"/>
    </source>
</evidence>
<reference evidence="8 9" key="1">
    <citation type="submission" date="2017-09" db="EMBL/GenBank/DDBJ databases">
        <title>Large-scale bioinformatics analysis of Bacillus genomes uncovers conserved roles of natural products in bacterial physiology.</title>
        <authorList>
            <consortium name="Agbiome Team Llc"/>
            <person name="Bleich R.M."/>
            <person name="Grubbs K.J."/>
            <person name="Santa Maria K.C."/>
            <person name="Allen S.E."/>
            <person name="Farag S."/>
            <person name="Shank E.A."/>
            <person name="Bowers A."/>
        </authorList>
    </citation>
    <scope>NUCLEOTIDE SEQUENCE [LARGE SCALE GENOMIC DNA]</scope>
    <source>
        <strain evidence="8 9">AFS002368</strain>
    </source>
</reference>
<evidence type="ECO:0000256" key="3">
    <source>
        <dbReference type="ARBA" id="ARBA00022475"/>
    </source>
</evidence>
<evidence type="ECO:0000313" key="8">
    <source>
        <dbReference type="EMBL" id="PES94200.1"/>
    </source>
</evidence>
<feature type="transmembrane region" description="Helical" evidence="7">
    <location>
        <begin position="314"/>
        <end position="335"/>
    </location>
</feature>